<keyword evidence="2 5" id="KW-0732">Signal</keyword>
<feature type="chain" id="PRO_5013747834" description="Zinc ABC transporter substrate-binding protein" evidence="5">
    <location>
        <begin position="28"/>
        <end position="334"/>
    </location>
</feature>
<evidence type="ECO:0000313" key="6">
    <source>
        <dbReference type="EMBL" id="PID59884.1"/>
    </source>
</evidence>
<name>A0A2G6ECY6_9BACT</name>
<dbReference type="PRINTS" id="PR00690">
    <property type="entry name" value="ADHESNFAMILY"/>
</dbReference>
<dbReference type="GO" id="GO:0007155">
    <property type="term" value="P:cell adhesion"/>
    <property type="evidence" value="ECO:0007669"/>
    <property type="project" value="InterPro"/>
</dbReference>
<evidence type="ECO:0000256" key="2">
    <source>
        <dbReference type="ARBA" id="ARBA00022729"/>
    </source>
</evidence>
<dbReference type="PANTHER" id="PTHR42953">
    <property type="entry name" value="HIGH-AFFINITY ZINC UPTAKE SYSTEM PROTEIN ZNUA-RELATED"/>
    <property type="match status" value="1"/>
</dbReference>
<reference evidence="6 7" key="1">
    <citation type="submission" date="2017-10" db="EMBL/GenBank/DDBJ databases">
        <title>Novel microbial diversity and functional potential in the marine mammal oral microbiome.</title>
        <authorList>
            <person name="Dudek N.K."/>
            <person name="Sun C.L."/>
            <person name="Burstein D."/>
            <person name="Kantor R.S."/>
            <person name="Aliaga Goltsman D.S."/>
            <person name="Bik E.M."/>
            <person name="Thomas B.C."/>
            <person name="Banfield J.F."/>
            <person name="Relman D.A."/>
        </authorList>
    </citation>
    <scope>NUCLEOTIDE SEQUENCE [LARGE SCALE GENOMIC DNA]</scope>
    <source>
        <strain evidence="6">DOLZORAL124_49_17</strain>
    </source>
</reference>
<evidence type="ECO:0000256" key="3">
    <source>
        <dbReference type="RuleBase" id="RU003512"/>
    </source>
</evidence>
<comment type="similarity">
    <text evidence="3">Belongs to the bacterial solute-binding protein 9 family.</text>
</comment>
<evidence type="ECO:0000313" key="7">
    <source>
        <dbReference type="Proteomes" id="UP000229740"/>
    </source>
</evidence>
<dbReference type="GO" id="GO:0030001">
    <property type="term" value="P:metal ion transport"/>
    <property type="evidence" value="ECO:0007669"/>
    <property type="project" value="InterPro"/>
</dbReference>
<comment type="caution">
    <text evidence="6">The sequence shown here is derived from an EMBL/GenBank/DDBJ whole genome shotgun (WGS) entry which is preliminary data.</text>
</comment>
<dbReference type="Gene3D" id="3.40.50.1980">
    <property type="entry name" value="Nitrogenase molybdenum iron protein domain"/>
    <property type="match status" value="2"/>
</dbReference>
<protein>
    <recommendedName>
        <fullName evidence="8">Zinc ABC transporter substrate-binding protein</fullName>
    </recommendedName>
</protein>
<dbReference type="InterPro" id="IPR006128">
    <property type="entry name" value="Lipoprotein_PsaA-like"/>
</dbReference>
<dbReference type="PRINTS" id="PR00691">
    <property type="entry name" value="ADHESINB"/>
</dbReference>
<dbReference type="Pfam" id="PF01297">
    <property type="entry name" value="ZnuA"/>
    <property type="match status" value="1"/>
</dbReference>
<evidence type="ECO:0008006" key="8">
    <source>
        <dbReference type="Google" id="ProtNLM"/>
    </source>
</evidence>
<feature type="compositionally biased region" description="Basic and acidic residues" evidence="4">
    <location>
        <begin position="129"/>
        <end position="152"/>
    </location>
</feature>
<dbReference type="InterPro" id="IPR006129">
    <property type="entry name" value="AdhesinB"/>
</dbReference>
<evidence type="ECO:0000256" key="4">
    <source>
        <dbReference type="SAM" id="MobiDB-lite"/>
    </source>
</evidence>
<sequence length="334" mass="37057">MKFSHFSRVLGLLLCLSVCLFSCRAKAQGDDRLEPKKLQVVCTLFASYDFAKTILGDSAEVYNLIPDGANPHSYEPSPFDIARIYQADMLIYTHDSIEPWVAKLKSSLPGSLRVVEAGHGVSGLAACDDKAHSHAEDHGDEHSHGDDNHEADASSDPHIWTSLDIAADMLKAIAEACVLLRPEEQGLYQERLNHYVHELKDIEAEAREAFAPYSKGELYFAGHYPLSRFTKSFGIEVKSVFPSLNAESEPSAMQIAQFYTELAKYKNPVIFFDCQVDTKILHVLNEGQNSELLGLHALHVQSREDTKAQLSYTDLVRSNIAAIAHGLAAQEKKL</sequence>
<dbReference type="InterPro" id="IPR050492">
    <property type="entry name" value="Bact_metal-bind_prot9"/>
</dbReference>
<dbReference type="AlphaFoldDB" id="A0A2G6ECY6"/>
<dbReference type="GO" id="GO:0046872">
    <property type="term" value="F:metal ion binding"/>
    <property type="evidence" value="ECO:0007669"/>
    <property type="project" value="InterPro"/>
</dbReference>
<feature type="region of interest" description="Disordered" evidence="4">
    <location>
        <begin position="129"/>
        <end position="155"/>
    </location>
</feature>
<feature type="signal peptide" evidence="5">
    <location>
        <begin position="1"/>
        <end position="27"/>
    </location>
</feature>
<dbReference type="EMBL" id="PDPS01000012">
    <property type="protein sequence ID" value="PID59884.1"/>
    <property type="molecule type" value="Genomic_DNA"/>
</dbReference>
<gene>
    <name evidence="6" type="ORF">CSB45_00805</name>
</gene>
<organism evidence="6 7">
    <name type="scientific">candidate division KSB3 bacterium</name>
    <dbReference type="NCBI Taxonomy" id="2044937"/>
    <lineage>
        <taxon>Bacteria</taxon>
        <taxon>candidate division KSB3</taxon>
    </lineage>
</organism>
<keyword evidence="1 3" id="KW-0813">Transport</keyword>
<dbReference type="Proteomes" id="UP000229740">
    <property type="component" value="Unassembled WGS sequence"/>
</dbReference>
<proteinExistence type="inferred from homology"/>
<dbReference type="SUPFAM" id="SSF53807">
    <property type="entry name" value="Helical backbone' metal receptor"/>
    <property type="match status" value="1"/>
</dbReference>
<evidence type="ECO:0000256" key="5">
    <source>
        <dbReference type="SAM" id="SignalP"/>
    </source>
</evidence>
<dbReference type="InterPro" id="IPR006127">
    <property type="entry name" value="ZnuA-like"/>
</dbReference>
<accession>A0A2G6ECY6</accession>
<evidence type="ECO:0000256" key="1">
    <source>
        <dbReference type="ARBA" id="ARBA00022448"/>
    </source>
</evidence>